<dbReference type="GO" id="GO:0000976">
    <property type="term" value="F:transcription cis-regulatory region binding"/>
    <property type="evidence" value="ECO:0007669"/>
    <property type="project" value="TreeGrafter"/>
</dbReference>
<keyword evidence="2" id="KW-0902">Two-component regulatory system</keyword>
<dbReference type="PANTHER" id="PTHR48111:SF4">
    <property type="entry name" value="DNA-BINDING DUAL TRANSCRIPTIONAL REGULATOR OMPR"/>
    <property type="match status" value="1"/>
</dbReference>
<keyword evidence="4 7" id="KW-0238">DNA-binding</keyword>
<reference evidence="10 11" key="1">
    <citation type="submission" date="2021-01" db="EMBL/GenBank/DDBJ databases">
        <title>Whole genome shotgun sequence of Planotetraspora mira NBRC 15435.</title>
        <authorList>
            <person name="Komaki H."/>
            <person name="Tamura T."/>
        </authorList>
    </citation>
    <scope>NUCLEOTIDE SEQUENCE [LARGE SCALE GENOMIC DNA]</scope>
    <source>
        <strain evidence="10 11">NBRC 15435</strain>
    </source>
</reference>
<dbReference type="Gene3D" id="6.10.250.690">
    <property type="match status" value="1"/>
</dbReference>
<feature type="DNA-binding region" description="OmpR/PhoB-type" evidence="7">
    <location>
        <begin position="143"/>
        <end position="242"/>
    </location>
</feature>
<dbReference type="FunFam" id="3.40.50.2300:FF:000001">
    <property type="entry name" value="DNA-binding response regulator PhoB"/>
    <property type="match status" value="1"/>
</dbReference>
<dbReference type="Pfam" id="PF00486">
    <property type="entry name" value="Trans_reg_C"/>
    <property type="match status" value="1"/>
</dbReference>
<feature type="domain" description="OmpR/PhoB-type" evidence="9">
    <location>
        <begin position="143"/>
        <end position="242"/>
    </location>
</feature>
<keyword evidence="5" id="KW-0804">Transcription</keyword>
<protein>
    <submittedName>
        <fullName evidence="10">DNA-binding response regulator</fullName>
    </submittedName>
</protein>
<dbReference type="GO" id="GO:0006355">
    <property type="term" value="P:regulation of DNA-templated transcription"/>
    <property type="evidence" value="ECO:0007669"/>
    <property type="project" value="InterPro"/>
</dbReference>
<evidence type="ECO:0000256" key="3">
    <source>
        <dbReference type="ARBA" id="ARBA00023015"/>
    </source>
</evidence>
<comment type="caution">
    <text evidence="10">The sequence shown here is derived from an EMBL/GenBank/DDBJ whole genome shotgun (WGS) entry which is preliminary data.</text>
</comment>
<dbReference type="SMART" id="SM00448">
    <property type="entry name" value="REC"/>
    <property type="match status" value="1"/>
</dbReference>
<keyword evidence="11" id="KW-1185">Reference proteome</keyword>
<evidence type="ECO:0000259" key="9">
    <source>
        <dbReference type="PROSITE" id="PS51755"/>
    </source>
</evidence>
<dbReference type="PANTHER" id="PTHR48111">
    <property type="entry name" value="REGULATOR OF RPOS"/>
    <property type="match status" value="1"/>
</dbReference>
<keyword evidence="1 6" id="KW-0597">Phosphoprotein</keyword>
<dbReference type="InterPro" id="IPR011006">
    <property type="entry name" value="CheY-like_superfamily"/>
</dbReference>
<dbReference type="GO" id="GO:0032993">
    <property type="term" value="C:protein-DNA complex"/>
    <property type="evidence" value="ECO:0007669"/>
    <property type="project" value="TreeGrafter"/>
</dbReference>
<organism evidence="10 11">
    <name type="scientific">Planotetraspora mira</name>
    <dbReference type="NCBI Taxonomy" id="58121"/>
    <lineage>
        <taxon>Bacteria</taxon>
        <taxon>Bacillati</taxon>
        <taxon>Actinomycetota</taxon>
        <taxon>Actinomycetes</taxon>
        <taxon>Streptosporangiales</taxon>
        <taxon>Streptosporangiaceae</taxon>
        <taxon>Planotetraspora</taxon>
    </lineage>
</organism>
<evidence type="ECO:0000256" key="5">
    <source>
        <dbReference type="ARBA" id="ARBA00023163"/>
    </source>
</evidence>
<keyword evidence="3" id="KW-0805">Transcription regulation</keyword>
<evidence type="ECO:0000256" key="4">
    <source>
        <dbReference type="ARBA" id="ARBA00023125"/>
    </source>
</evidence>
<dbReference type="Gene3D" id="1.10.10.10">
    <property type="entry name" value="Winged helix-like DNA-binding domain superfamily/Winged helix DNA-binding domain"/>
    <property type="match status" value="1"/>
</dbReference>
<name>A0A8J3TPT3_9ACTN</name>
<proteinExistence type="predicted"/>
<dbReference type="GO" id="GO:0005829">
    <property type="term" value="C:cytosol"/>
    <property type="evidence" value="ECO:0007669"/>
    <property type="project" value="TreeGrafter"/>
</dbReference>
<evidence type="ECO:0000256" key="2">
    <source>
        <dbReference type="ARBA" id="ARBA00023012"/>
    </source>
</evidence>
<dbReference type="InterPro" id="IPR039420">
    <property type="entry name" value="WalR-like"/>
</dbReference>
<evidence type="ECO:0000256" key="7">
    <source>
        <dbReference type="PROSITE-ProRule" id="PRU01091"/>
    </source>
</evidence>
<dbReference type="Gene3D" id="3.40.50.2300">
    <property type="match status" value="1"/>
</dbReference>
<dbReference type="InterPro" id="IPR001867">
    <property type="entry name" value="OmpR/PhoB-type_DNA-bd"/>
</dbReference>
<evidence type="ECO:0000259" key="8">
    <source>
        <dbReference type="PROSITE" id="PS50110"/>
    </source>
</evidence>
<feature type="domain" description="Response regulatory" evidence="8">
    <location>
        <begin position="19"/>
        <end position="132"/>
    </location>
</feature>
<dbReference type="InterPro" id="IPR016032">
    <property type="entry name" value="Sig_transdc_resp-reg_C-effctor"/>
</dbReference>
<dbReference type="InterPro" id="IPR001789">
    <property type="entry name" value="Sig_transdc_resp-reg_receiver"/>
</dbReference>
<evidence type="ECO:0000256" key="6">
    <source>
        <dbReference type="PROSITE-ProRule" id="PRU00169"/>
    </source>
</evidence>
<dbReference type="AlphaFoldDB" id="A0A8J3TPT3"/>
<sequence>MKNLSGFANRFYCDAVVTRVLIAEDNELHAEVLRRYLEQDGHSTTIVRDGQAAIDEVRRNRPDLVVLDVMMPGTDGLEVCRVLRRESDVLVLMLTARSTEDDLLLGLELGADDYLTKPYSPRELVARIRTLLRRVGRPPVADDGVFRVGELTVDPARREVRAGGRLVECTPGEFEMLAAMAAHPGRVFTRQQLLERAGNVDRHSTERTVDVHIRNLRKKIEPDPGRPARLLTVFGVGYKISGARIGRVHGA</sequence>
<feature type="modified residue" description="4-aspartylphosphate" evidence="6">
    <location>
        <position position="68"/>
    </location>
</feature>
<dbReference type="SUPFAM" id="SSF52172">
    <property type="entry name" value="CheY-like"/>
    <property type="match status" value="1"/>
</dbReference>
<gene>
    <name evidence="10" type="ORF">Pmi06nite_32480</name>
</gene>
<evidence type="ECO:0000313" key="11">
    <source>
        <dbReference type="Proteomes" id="UP000650628"/>
    </source>
</evidence>
<dbReference type="SUPFAM" id="SSF46894">
    <property type="entry name" value="C-terminal effector domain of the bipartite response regulators"/>
    <property type="match status" value="1"/>
</dbReference>
<accession>A0A8J3TPT3</accession>
<dbReference type="GO" id="GO:0000156">
    <property type="term" value="F:phosphorelay response regulator activity"/>
    <property type="evidence" value="ECO:0007669"/>
    <property type="project" value="TreeGrafter"/>
</dbReference>
<evidence type="ECO:0000313" key="10">
    <source>
        <dbReference type="EMBL" id="GII29806.1"/>
    </source>
</evidence>
<dbReference type="Pfam" id="PF00072">
    <property type="entry name" value="Response_reg"/>
    <property type="match status" value="1"/>
</dbReference>
<dbReference type="PROSITE" id="PS50110">
    <property type="entry name" value="RESPONSE_REGULATORY"/>
    <property type="match status" value="1"/>
</dbReference>
<dbReference type="PROSITE" id="PS51755">
    <property type="entry name" value="OMPR_PHOB"/>
    <property type="match status" value="1"/>
</dbReference>
<dbReference type="Proteomes" id="UP000650628">
    <property type="component" value="Unassembled WGS sequence"/>
</dbReference>
<dbReference type="EMBL" id="BOOO01000016">
    <property type="protein sequence ID" value="GII29806.1"/>
    <property type="molecule type" value="Genomic_DNA"/>
</dbReference>
<evidence type="ECO:0000256" key="1">
    <source>
        <dbReference type="ARBA" id="ARBA00022553"/>
    </source>
</evidence>
<dbReference type="CDD" id="cd00383">
    <property type="entry name" value="trans_reg_C"/>
    <property type="match status" value="1"/>
</dbReference>
<dbReference type="SMART" id="SM00862">
    <property type="entry name" value="Trans_reg_C"/>
    <property type="match status" value="1"/>
</dbReference>
<dbReference type="InterPro" id="IPR036388">
    <property type="entry name" value="WH-like_DNA-bd_sf"/>
</dbReference>